<comment type="caution">
    <text evidence="10">The sequence shown here is derived from an EMBL/GenBank/DDBJ whole genome shotgun (WGS) entry which is preliminary data.</text>
</comment>
<dbReference type="GO" id="GO:0008610">
    <property type="term" value="P:lipid biosynthetic process"/>
    <property type="evidence" value="ECO:0007669"/>
    <property type="project" value="UniProtKB-ARBA"/>
</dbReference>
<dbReference type="InterPro" id="IPR050297">
    <property type="entry name" value="LipidA_mod_glycosyltrf_83"/>
</dbReference>
<protein>
    <recommendedName>
        <fullName evidence="9">Glycosyltransferase RgtA/B/C/D-like domain-containing protein</fullName>
    </recommendedName>
</protein>
<feature type="transmembrane region" description="Helical" evidence="8">
    <location>
        <begin position="55"/>
        <end position="73"/>
    </location>
</feature>
<proteinExistence type="predicted"/>
<evidence type="ECO:0000256" key="3">
    <source>
        <dbReference type="ARBA" id="ARBA00022676"/>
    </source>
</evidence>
<dbReference type="InterPro" id="IPR038731">
    <property type="entry name" value="RgtA/B/C-like"/>
</dbReference>
<dbReference type="AlphaFoldDB" id="X0X6Q8"/>
<dbReference type="GO" id="GO:0010041">
    <property type="term" value="P:response to iron(III) ion"/>
    <property type="evidence" value="ECO:0007669"/>
    <property type="project" value="TreeGrafter"/>
</dbReference>
<evidence type="ECO:0000313" key="10">
    <source>
        <dbReference type="EMBL" id="GAG38914.1"/>
    </source>
</evidence>
<keyword evidence="4" id="KW-0808">Transferase</keyword>
<feature type="non-terminal residue" evidence="10">
    <location>
        <position position="253"/>
    </location>
</feature>
<dbReference type="PANTHER" id="PTHR33908:SF3">
    <property type="entry name" value="UNDECAPRENYL PHOSPHATE-ALPHA-4-AMINO-4-DEOXY-L-ARABINOSE ARABINOSYL TRANSFERASE"/>
    <property type="match status" value="1"/>
</dbReference>
<dbReference type="GO" id="GO:0005886">
    <property type="term" value="C:plasma membrane"/>
    <property type="evidence" value="ECO:0007669"/>
    <property type="project" value="UniProtKB-SubCell"/>
</dbReference>
<comment type="subcellular location">
    <subcellularLocation>
        <location evidence="1">Cell membrane</location>
        <topology evidence="1">Multi-pass membrane protein</topology>
    </subcellularLocation>
</comment>
<feature type="transmembrane region" description="Helical" evidence="8">
    <location>
        <begin position="103"/>
        <end position="120"/>
    </location>
</feature>
<dbReference type="Pfam" id="PF13231">
    <property type="entry name" value="PMT_2"/>
    <property type="match status" value="1"/>
</dbReference>
<evidence type="ECO:0000256" key="6">
    <source>
        <dbReference type="ARBA" id="ARBA00022989"/>
    </source>
</evidence>
<accession>X0X6Q8</accession>
<evidence type="ECO:0000256" key="4">
    <source>
        <dbReference type="ARBA" id="ARBA00022679"/>
    </source>
</evidence>
<feature type="transmembrane region" description="Helical" evidence="8">
    <location>
        <begin position="33"/>
        <end position="49"/>
    </location>
</feature>
<dbReference type="GO" id="GO:0016763">
    <property type="term" value="F:pentosyltransferase activity"/>
    <property type="evidence" value="ECO:0007669"/>
    <property type="project" value="TreeGrafter"/>
</dbReference>
<keyword evidence="2" id="KW-1003">Cell membrane</keyword>
<evidence type="ECO:0000256" key="1">
    <source>
        <dbReference type="ARBA" id="ARBA00004651"/>
    </source>
</evidence>
<dbReference type="PANTHER" id="PTHR33908">
    <property type="entry name" value="MANNOSYLTRANSFERASE YKCB-RELATED"/>
    <property type="match status" value="1"/>
</dbReference>
<keyword evidence="7 8" id="KW-0472">Membrane</keyword>
<feature type="domain" description="Glycosyltransferase RgtA/B/C/D-like" evidence="9">
    <location>
        <begin position="2"/>
        <end position="141"/>
    </location>
</feature>
<dbReference type="EMBL" id="BARS01040730">
    <property type="protein sequence ID" value="GAG38914.1"/>
    <property type="molecule type" value="Genomic_DNA"/>
</dbReference>
<evidence type="ECO:0000256" key="7">
    <source>
        <dbReference type="ARBA" id="ARBA00023136"/>
    </source>
</evidence>
<organism evidence="10">
    <name type="scientific">marine sediment metagenome</name>
    <dbReference type="NCBI Taxonomy" id="412755"/>
    <lineage>
        <taxon>unclassified sequences</taxon>
        <taxon>metagenomes</taxon>
        <taxon>ecological metagenomes</taxon>
    </lineage>
</organism>
<reference evidence="10" key="1">
    <citation type="journal article" date="2014" name="Front. Microbiol.">
        <title>High frequency of phylogenetically diverse reductive dehalogenase-homologous genes in deep subseafloor sedimentary metagenomes.</title>
        <authorList>
            <person name="Kawai M."/>
            <person name="Futagami T."/>
            <person name="Toyoda A."/>
            <person name="Takaki Y."/>
            <person name="Nishi S."/>
            <person name="Hori S."/>
            <person name="Arai W."/>
            <person name="Tsubouchi T."/>
            <person name="Morono Y."/>
            <person name="Uchiyama I."/>
            <person name="Ito T."/>
            <person name="Fujiyama A."/>
            <person name="Inagaki F."/>
            <person name="Takami H."/>
        </authorList>
    </citation>
    <scope>NUCLEOTIDE SEQUENCE</scope>
    <source>
        <strain evidence="10">Expedition CK06-06</strain>
    </source>
</reference>
<feature type="transmembrane region" description="Helical" evidence="8">
    <location>
        <begin position="6"/>
        <end position="26"/>
    </location>
</feature>
<keyword evidence="5 8" id="KW-0812">Transmembrane</keyword>
<keyword evidence="3" id="KW-0328">Glycosyltransferase</keyword>
<feature type="transmembrane region" description="Helical" evidence="8">
    <location>
        <begin position="127"/>
        <end position="148"/>
    </location>
</feature>
<evidence type="ECO:0000256" key="8">
    <source>
        <dbReference type="SAM" id="Phobius"/>
    </source>
</evidence>
<evidence type="ECO:0000259" key="9">
    <source>
        <dbReference type="Pfam" id="PF13231"/>
    </source>
</evidence>
<keyword evidence="6 8" id="KW-1133">Transmembrane helix</keyword>
<name>X0X6Q8_9ZZZZ</name>
<feature type="transmembrane region" description="Helical" evidence="8">
    <location>
        <begin position="230"/>
        <end position="248"/>
    </location>
</feature>
<sequence length="253" mass="27517">GRGMLAIRLVSAGVGIATVVAFYFLARIYLSRPVALAATVLLAVSAWHLNFSRIGLQGILSPLFGVLALLFLVRAWRSGRLTDFALAGFAVSGGVWAYSASNVLPAVAAVFVVAAALAWRSRLRERLPGLALLAVAFAVSISPLAYYATTHQDEYFARARETNIFRDRTAKEELEVLVSNTRKHVLMFNYKGDNNGRHNLPSHPMLDDATGVLAVLGLAYAVYRIRRPEYLLLLVALLLGLTGGIFTLDFEAP</sequence>
<evidence type="ECO:0000256" key="5">
    <source>
        <dbReference type="ARBA" id="ARBA00022692"/>
    </source>
</evidence>
<evidence type="ECO:0000256" key="2">
    <source>
        <dbReference type="ARBA" id="ARBA00022475"/>
    </source>
</evidence>
<feature type="non-terminal residue" evidence="10">
    <location>
        <position position="1"/>
    </location>
</feature>
<gene>
    <name evidence="10" type="ORF">S01H1_62047</name>
</gene>